<dbReference type="GO" id="GO:0046076">
    <property type="term" value="P:dTTP catabolic process"/>
    <property type="evidence" value="ECO:0007669"/>
    <property type="project" value="TreeGrafter"/>
</dbReference>
<sequence>MARYLIEEVYELVDAIVSKNAAAVCEEAGDVLFQLLFVIHLFAEAGQFGLPEVVEKNIEKMVRRHPHVFGDVSARTPEKVSENWEKIKRKEKGDAGSPSVLSSIPQSLPALLRASMVSERAAKTGFDWDDIHGVMDKTMEEWAEFSTEVNNTVAGDGSDKTAMEFGDVLFTMVNVARFARIHPETALTRSIQKFEKRFTYMEEKAVESGRDIGSLNLQEMHRLWDEAKGRLG</sequence>
<gene>
    <name evidence="2" type="ORF">DSCA_14840</name>
</gene>
<dbReference type="Gene3D" id="1.10.287.1080">
    <property type="entry name" value="MazG-like"/>
    <property type="match status" value="2"/>
</dbReference>
<dbReference type="GO" id="GO:0047429">
    <property type="term" value="F:nucleoside triphosphate diphosphatase activity"/>
    <property type="evidence" value="ECO:0007669"/>
    <property type="project" value="InterPro"/>
</dbReference>
<dbReference type="NCBIfam" id="TIGR00444">
    <property type="entry name" value="mazG"/>
    <property type="match status" value="1"/>
</dbReference>
<dbReference type="GO" id="GO:0046047">
    <property type="term" value="P:TTP catabolic process"/>
    <property type="evidence" value="ECO:0007669"/>
    <property type="project" value="TreeGrafter"/>
</dbReference>
<dbReference type="NCBIfam" id="NF007113">
    <property type="entry name" value="PRK09562.1"/>
    <property type="match status" value="1"/>
</dbReference>
<dbReference type="InterPro" id="IPR048015">
    <property type="entry name" value="NTP-PPase_MazG-like_N"/>
</dbReference>
<organism evidence="2 3">
    <name type="scientific">Desulfosarcina alkanivorans</name>
    <dbReference type="NCBI Taxonomy" id="571177"/>
    <lineage>
        <taxon>Bacteria</taxon>
        <taxon>Pseudomonadati</taxon>
        <taxon>Thermodesulfobacteriota</taxon>
        <taxon>Desulfobacteria</taxon>
        <taxon>Desulfobacterales</taxon>
        <taxon>Desulfosarcinaceae</taxon>
        <taxon>Desulfosarcina</taxon>
    </lineage>
</organism>
<dbReference type="Proteomes" id="UP000427906">
    <property type="component" value="Chromosome"/>
</dbReference>
<feature type="domain" description="NTP pyrophosphohydrolase MazG-like" evidence="1">
    <location>
        <begin position="135"/>
        <end position="197"/>
    </location>
</feature>
<dbReference type="SUPFAM" id="SSF101386">
    <property type="entry name" value="all-alpha NTP pyrophosphatases"/>
    <property type="match status" value="2"/>
</dbReference>
<feature type="domain" description="NTP pyrophosphohydrolase MazG-like" evidence="1">
    <location>
        <begin position="1"/>
        <end position="69"/>
    </location>
</feature>
<dbReference type="CDD" id="cd11528">
    <property type="entry name" value="NTP-PPase_MazG_Nterm"/>
    <property type="match status" value="1"/>
</dbReference>
<dbReference type="PANTHER" id="PTHR30522">
    <property type="entry name" value="NUCLEOSIDE TRIPHOSPHATE PYROPHOSPHOHYDROLASE"/>
    <property type="match status" value="1"/>
</dbReference>
<proteinExistence type="predicted"/>
<evidence type="ECO:0000259" key="1">
    <source>
        <dbReference type="Pfam" id="PF03819"/>
    </source>
</evidence>
<evidence type="ECO:0000313" key="3">
    <source>
        <dbReference type="Proteomes" id="UP000427906"/>
    </source>
</evidence>
<dbReference type="InterPro" id="IPR004518">
    <property type="entry name" value="MazG-like_dom"/>
</dbReference>
<dbReference type="InterPro" id="IPR048011">
    <property type="entry name" value="NTP-PPase_MazG-like_C"/>
</dbReference>
<dbReference type="Pfam" id="PF03819">
    <property type="entry name" value="MazG"/>
    <property type="match status" value="2"/>
</dbReference>
<reference evidence="2 3" key="1">
    <citation type="submission" date="2019-11" db="EMBL/GenBank/DDBJ databases">
        <title>Comparative genomics of hydrocarbon-degrading Desulfosarcina strains.</title>
        <authorList>
            <person name="Watanabe M."/>
            <person name="Kojima H."/>
            <person name="Fukui M."/>
        </authorList>
    </citation>
    <scope>NUCLEOTIDE SEQUENCE [LARGE SCALE GENOMIC DNA]</scope>
    <source>
        <strain evidence="2 3">PL12</strain>
    </source>
</reference>
<dbReference type="GO" id="GO:0006203">
    <property type="term" value="P:dGTP catabolic process"/>
    <property type="evidence" value="ECO:0007669"/>
    <property type="project" value="TreeGrafter"/>
</dbReference>
<accession>A0A5K7YMH1</accession>
<keyword evidence="3" id="KW-1185">Reference proteome</keyword>
<dbReference type="AlphaFoldDB" id="A0A5K7YMH1"/>
<dbReference type="KEGG" id="dalk:DSCA_14840"/>
<dbReference type="EMBL" id="AP021874">
    <property type="protein sequence ID" value="BBO67554.1"/>
    <property type="molecule type" value="Genomic_DNA"/>
</dbReference>
<dbReference type="PANTHER" id="PTHR30522:SF0">
    <property type="entry name" value="NUCLEOSIDE TRIPHOSPHATE PYROPHOSPHOHYDROLASE"/>
    <property type="match status" value="1"/>
</dbReference>
<evidence type="ECO:0000313" key="2">
    <source>
        <dbReference type="EMBL" id="BBO67554.1"/>
    </source>
</evidence>
<dbReference type="GO" id="GO:0046081">
    <property type="term" value="P:dUTP catabolic process"/>
    <property type="evidence" value="ECO:0007669"/>
    <property type="project" value="TreeGrafter"/>
</dbReference>
<dbReference type="GO" id="GO:0046052">
    <property type="term" value="P:UTP catabolic process"/>
    <property type="evidence" value="ECO:0007669"/>
    <property type="project" value="TreeGrafter"/>
</dbReference>
<dbReference type="InterPro" id="IPR011551">
    <property type="entry name" value="NTP_PyrPHydrolase_MazG"/>
</dbReference>
<dbReference type="GO" id="GO:0046061">
    <property type="term" value="P:dATP catabolic process"/>
    <property type="evidence" value="ECO:0007669"/>
    <property type="project" value="TreeGrafter"/>
</dbReference>
<protein>
    <submittedName>
        <fullName evidence="2">Nucleoside triphosphate pyrophosphohydrolase</fullName>
    </submittedName>
</protein>
<name>A0A5K7YMH1_9BACT</name>
<dbReference type="CDD" id="cd11529">
    <property type="entry name" value="NTP-PPase_MazG_Cterm"/>
    <property type="match status" value="1"/>
</dbReference>
<dbReference type="FunFam" id="1.10.287.1080:FF:000003">
    <property type="entry name" value="Nucleoside triphosphate pyrophosphohydrolase"/>
    <property type="match status" value="1"/>
</dbReference>
<keyword evidence="2" id="KW-0378">Hydrolase</keyword>